<evidence type="ECO:0000313" key="4">
    <source>
        <dbReference type="EMBL" id="HFN01626.1"/>
    </source>
</evidence>
<organism evidence="4">
    <name type="scientific">Oscillatoriales cyanobacterium SpSt-418</name>
    <dbReference type="NCBI Taxonomy" id="2282169"/>
    <lineage>
        <taxon>Bacteria</taxon>
        <taxon>Bacillati</taxon>
        <taxon>Cyanobacteriota</taxon>
        <taxon>Cyanophyceae</taxon>
        <taxon>Oscillatoriophycideae</taxon>
        <taxon>Oscillatoriales</taxon>
    </lineage>
</organism>
<comment type="caution">
    <text evidence="4">The sequence shown here is derived from an EMBL/GenBank/DDBJ whole genome shotgun (WGS) entry which is preliminary data.</text>
</comment>
<feature type="domain" description="Bacterial sugar transferase" evidence="3">
    <location>
        <begin position="115"/>
        <end position="300"/>
    </location>
</feature>
<reference evidence="4" key="1">
    <citation type="journal article" date="2020" name="mSystems">
        <title>Genome- and Community-Level Interaction Insights into Carbon Utilization and Element Cycling Functions of Hydrothermarchaeota in Hydrothermal Sediment.</title>
        <authorList>
            <person name="Zhou Z."/>
            <person name="Liu Y."/>
            <person name="Xu W."/>
            <person name="Pan J."/>
            <person name="Luo Z.H."/>
            <person name="Li M."/>
        </authorList>
    </citation>
    <scope>NUCLEOTIDE SEQUENCE [LARGE SCALE GENOMIC DNA]</scope>
    <source>
        <strain evidence="4">SpSt-418</strain>
    </source>
</reference>
<dbReference type="InterPro" id="IPR003362">
    <property type="entry name" value="Bact_transf"/>
</dbReference>
<dbReference type="PANTHER" id="PTHR30576">
    <property type="entry name" value="COLANIC BIOSYNTHESIS UDP-GLUCOSE LIPID CARRIER TRANSFERASE"/>
    <property type="match status" value="1"/>
</dbReference>
<keyword evidence="2" id="KW-0472">Membrane</keyword>
<feature type="transmembrane region" description="Helical" evidence="2">
    <location>
        <begin position="120"/>
        <end position="141"/>
    </location>
</feature>
<proteinExistence type="inferred from homology"/>
<evidence type="ECO:0000256" key="1">
    <source>
        <dbReference type="ARBA" id="ARBA00006464"/>
    </source>
</evidence>
<dbReference type="GO" id="GO:0016780">
    <property type="term" value="F:phosphotransferase activity, for other substituted phosphate groups"/>
    <property type="evidence" value="ECO:0007669"/>
    <property type="project" value="TreeGrafter"/>
</dbReference>
<dbReference type="NCBIfam" id="NF045514">
    <property type="entry name" value="glycotran_HepC"/>
    <property type="match status" value="1"/>
</dbReference>
<comment type="similarity">
    <text evidence="1">Belongs to the bacterial sugar transferase family.</text>
</comment>
<dbReference type="EMBL" id="DSRU01000429">
    <property type="protein sequence ID" value="HFN01626.1"/>
    <property type="molecule type" value="Genomic_DNA"/>
</dbReference>
<keyword evidence="2" id="KW-0812">Transmembrane</keyword>
<gene>
    <name evidence="4" type="ORF">ENR64_28575</name>
</gene>
<protein>
    <submittedName>
        <fullName evidence="4">Sugar transferase</fullName>
    </submittedName>
</protein>
<evidence type="ECO:0000259" key="3">
    <source>
        <dbReference type="Pfam" id="PF02397"/>
    </source>
</evidence>
<accession>A0A7C3KJW0</accession>
<keyword evidence="4" id="KW-0808">Transferase</keyword>
<dbReference type="AlphaFoldDB" id="A0A7C3KJW0"/>
<keyword evidence="2" id="KW-1133">Transmembrane helix</keyword>
<dbReference type="Pfam" id="PF02397">
    <property type="entry name" value="Bac_transf"/>
    <property type="match status" value="1"/>
</dbReference>
<sequence>MLTLHNSLNLPSAPKVAHFIKSGYSLTWRQQKLIVKLSSARENLVLLPPLTGKERLVECLAKSPVMLVCLSPDMGEDHIRFWADVCLQAGKPLYLSLKGSPQMPHKVFPWGWYMKRSLDWLVAALLVMLLSPLFLGLALLVKSSSPGPIFFQQWRVGERGKLFRIIKFRTMQANAEQLHHQVMQNQAGLHKLQQDPRVTPIGYWLRKYSLDELPQLFNVLRGEMSLVGPRPWALYDAIRITPDLRHRLKALPGITGAWQVAARSTVVDLNLVNSCDLKYLSTWSLGQDLKFLMLTIPKVLTGFGAY</sequence>
<dbReference type="PANTHER" id="PTHR30576:SF10">
    <property type="entry name" value="SLL5057 PROTEIN"/>
    <property type="match status" value="1"/>
</dbReference>
<evidence type="ECO:0000256" key="2">
    <source>
        <dbReference type="SAM" id="Phobius"/>
    </source>
</evidence>
<name>A0A7C3KJW0_9CYAN</name>